<feature type="transmembrane region" description="Helical" evidence="1">
    <location>
        <begin position="20"/>
        <end position="39"/>
    </location>
</feature>
<dbReference type="Proteomes" id="UP000587527">
    <property type="component" value="Unassembled WGS sequence"/>
</dbReference>
<keyword evidence="3" id="KW-1185">Reference proteome</keyword>
<feature type="transmembrane region" description="Helical" evidence="1">
    <location>
        <begin position="46"/>
        <end position="65"/>
    </location>
</feature>
<dbReference type="RefSeq" id="WP_184834651.1">
    <property type="nucleotide sequence ID" value="NZ_JACHMN010000002.1"/>
</dbReference>
<organism evidence="2 3">
    <name type="scientific">Allocatelliglobosispora scoriae</name>
    <dbReference type="NCBI Taxonomy" id="643052"/>
    <lineage>
        <taxon>Bacteria</taxon>
        <taxon>Bacillati</taxon>
        <taxon>Actinomycetota</taxon>
        <taxon>Actinomycetes</taxon>
        <taxon>Micromonosporales</taxon>
        <taxon>Micromonosporaceae</taxon>
        <taxon>Allocatelliglobosispora</taxon>
    </lineage>
</organism>
<evidence type="ECO:0000313" key="2">
    <source>
        <dbReference type="EMBL" id="MBB5868591.1"/>
    </source>
</evidence>
<protein>
    <recommendedName>
        <fullName evidence="4">GAF domain-containing protein</fullName>
    </recommendedName>
</protein>
<dbReference type="SUPFAM" id="SSF55781">
    <property type="entry name" value="GAF domain-like"/>
    <property type="match status" value="1"/>
</dbReference>
<keyword evidence="1" id="KW-1133">Transmembrane helix</keyword>
<gene>
    <name evidence="2" type="ORF">F4553_001970</name>
</gene>
<keyword evidence="1" id="KW-0472">Membrane</keyword>
<keyword evidence="1" id="KW-0812">Transmembrane</keyword>
<proteinExistence type="predicted"/>
<dbReference type="EMBL" id="JACHMN010000002">
    <property type="protein sequence ID" value="MBB5868591.1"/>
    <property type="molecule type" value="Genomic_DNA"/>
</dbReference>
<evidence type="ECO:0000256" key="1">
    <source>
        <dbReference type="SAM" id="Phobius"/>
    </source>
</evidence>
<dbReference type="AlphaFoldDB" id="A0A841BP36"/>
<evidence type="ECO:0000313" key="3">
    <source>
        <dbReference type="Proteomes" id="UP000587527"/>
    </source>
</evidence>
<name>A0A841BP36_9ACTN</name>
<evidence type="ECO:0008006" key="4">
    <source>
        <dbReference type="Google" id="ProtNLM"/>
    </source>
</evidence>
<dbReference type="Gene3D" id="3.30.450.40">
    <property type="match status" value="1"/>
</dbReference>
<accession>A0A841BP36</accession>
<comment type="caution">
    <text evidence="2">The sequence shown here is derived from an EMBL/GenBank/DDBJ whole genome shotgun (WGS) entry which is preliminary data.</text>
</comment>
<reference evidence="2 3" key="1">
    <citation type="submission" date="2020-08" db="EMBL/GenBank/DDBJ databases">
        <title>Sequencing the genomes of 1000 actinobacteria strains.</title>
        <authorList>
            <person name="Klenk H.-P."/>
        </authorList>
    </citation>
    <scope>NUCLEOTIDE SEQUENCE [LARGE SCALE GENOMIC DNA]</scope>
    <source>
        <strain evidence="2 3">DSM 45362</strain>
    </source>
</reference>
<sequence>MHLPTPDSTPPTAPVTTPHYALMVFLPAAAATCSAGAAASHGTAQILWGIGAATATTAAVTFSVWRDRKATKAADTAARAADAAAESRTRLATTLSRLAEPVVTALNTVTAAPDTAQRHTALEVLISLVVDHAHTQCWLPQPSTADVRATLYELHGDHLERRRTAGRADTPRPDFHDQRSLHDHEAIRIAKGEHPLIVNDLHTAPPAHFQDSKGRSYRSFLAVPVRGGTTSYGMLVVDSDQPNTFTAIDKHHLLLMSAILGAGYAHVAATVPPTISPCPLHFTPTCEQTRHAAASLVSA</sequence>
<dbReference type="InterPro" id="IPR029016">
    <property type="entry name" value="GAF-like_dom_sf"/>
</dbReference>